<dbReference type="STRING" id="31965.AWH51_06660"/>
<dbReference type="EMBL" id="LQXA01000019">
    <property type="protein sequence ID" value="KZC95807.1"/>
    <property type="molecule type" value="Genomic_DNA"/>
</dbReference>
<evidence type="ECO:0000313" key="1">
    <source>
        <dbReference type="EMBL" id="KZC95807.1"/>
    </source>
</evidence>
<proteinExistence type="predicted"/>
<dbReference type="Proteomes" id="UP000076218">
    <property type="component" value="Unassembled WGS sequence"/>
</dbReference>
<reference evidence="1 2" key="1">
    <citation type="submission" date="2016-01" db="EMBL/GenBank/DDBJ databases">
        <title>Draft genome sequence of Clavibacter michiganensis subsp. tessellarius DOAB 609.</title>
        <authorList>
            <person name="Tambong J.T."/>
        </authorList>
    </citation>
    <scope>NUCLEOTIDE SEQUENCE [LARGE SCALE GENOMIC DNA]</scope>
    <source>
        <strain evidence="1 2">DOAB 609</strain>
    </source>
</reference>
<gene>
    <name evidence="1" type="ORF">AWH51_06660</name>
</gene>
<dbReference type="RefSeq" id="WP_063071039.1">
    <property type="nucleotide sequence ID" value="NZ_LQXA01000019.1"/>
</dbReference>
<dbReference type="OrthoDB" id="3818356at2"/>
<protein>
    <submittedName>
        <fullName evidence="1">Uncharacterized protein</fullName>
    </submittedName>
</protein>
<evidence type="ECO:0000313" key="2">
    <source>
        <dbReference type="Proteomes" id="UP000076218"/>
    </source>
</evidence>
<name>A0A154V3A9_9MICO</name>
<dbReference type="AlphaFoldDB" id="A0A154V3A9"/>
<sequence>MPSPAVDARGELRRAVVLWSVLAALLLGAFAGTVATLNHTVFSAHGFVRSYLDALAREDSRDALATPGVVLPDDGSRALLDDRALPGLADVELVSDERAPDGAEGERVVTYAYTLPSGPGSTAFRVREAPAALGLFGRWEFATSPVAAVDLELRHAATFTANGLAVSATAGGDAAAGAGSTYLVLAPSTLALDHSSSFLEAQETDVAVTDPGSVVPARVDAEPTQELVDSVQGEVESYLTACTTQAVLFPSGCPFGKAIRDRITDPPVWTMTAMPEITLRPASDDPADLDWVVPSTVGTAHIRVPVRSLYDGSVKDLDEDVRFSVSWRVTLDGDAGVRIQGL</sequence>
<organism evidence="1 2">
    <name type="scientific">Clavibacter tessellarius</name>
    <dbReference type="NCBI Taxonomy" id="31965"/>
    <lineage>
        <taxon>Bacteria</taxon>
        <taxon>Bacillati</taxon>
        <taxon>Actinomycetota</taxon>
        <taxon>Actinomycetes</taxon>
        <taxon>Micrococcales</taxon>
        <taxon>Microbacteriaceae</taxon>
        <taxon>Clavibacter</taxon>
    </lineage>
</organism>
<comment type="caution">
    <text evidence="1">The sequence shown here is derived from an EMBL/GenBank/DDBJ whole genome shotgun (WGS) entry which is preliminary data.</text>
</comment>
<accession>A0A154V3A9</accession>